<evidence type="ECO:0000313" key="3">
    <source>
        <dbReference type="Proteomes" id="UP000486760"/>
    </source>
</evidence>
<protein>
    <submittedName>
        <fullName evidence="2">Diguanylate cyclase</fullName>
    </submittedName>
</protein>
<dbReference type="InterPro" id="IPR000160">
    <property type="entry name" value="GGDEF_dom"/>
</dbReference>
<name>A0A7V7FZM8_9GAMM</name>
<keyword evidence="3" id="KW-1185">Reference proteome</keyword>
<organism evidence="2 3">
    <name type="scientific">Billgrantia pellis</name>
    <dbReference type="NCBI Taxonomy" id="2606936"/>
    <lineage>
        <taxon>Bacteria</taxon>
        <taxon>Pseudomonadati</taxon>
        <taxon>Pseudomonadota</taxon>
        <taxon>Gammaproteobacteria</taxon>
        <taxon>Oceanospirillales</taxon>
        <taxon>Halomonadaceae</taxon>
        <taxon>Billgrantia</taxon>
    </lineage>
</organism>
<reference evidence="2 3" key="1">
    <citation type="submission" date="2019-08" db="EMBL/GenBank/DDBJ databases">
        <title>Bioinformatics analysis of the strain L3 and L5.</title>
        <authorList>
            <person name="Li X."/>
        </authorList>
    </citation>
    <scope>NUCLEOTIDE SEQUENCE [LARGE SCALE GENOMIC DNA]</scope>
    <source>
        <strain evidence="2 3">L5</strain>
    </source>
</reference>
<gene>
    <name evidence="2" type="ORF">F0A17_11890</name>
</gene>
<dbReference type="RefSeq" id="WP_149328805.1">
    <property type="nucleotide sequence ID" value="NZ_VTPY01000004.1"/>
</dbReference>
<sequence length="42" mass="4782">MVFALAFLELDEFKDTNDRYGHHMGEGVLQTVAKRLACLERG</sequence>
<dbReference type="PROSITE" id="PS50887">
    <property type="entry name" value="GGDEF"/>
    <property type="match status" value="1"/>
</dbReference>
<dbReference type="AlphaFoldDB" id="A0A7V7FZM8"/>
<dbReference type="Gene3D" id="3.30.70.270">
    <property type="match status" value="1"/>
</dbReference>
<dbReference type="NCBIfam" id="TIGR00254">
    <property type="entry name" value="GGDEF"/>
    <property type="match status" value="1"/>
</dbReference>
<evidence type="ECO:0000313" key="2">
    <source>
        <dbReference type="EMBL" id="KAA0012247.1"/>
    </source>
</evidence>
<dbReference type="EMBL" id="VTPY01000004">
    <property type="protein sequence ID" value="KAA0012247.1"/>
    <property type="molecule type" value="Genomic_DNA"/>
</dbReference>
<proteinExistence type="predicted"/>
<dbReference type="Pfam" id="PF00990">
    <property type="entry name" value="GGDEF"/>
    <property type="match status" value="1"/>
</dbReference>
<dbReference type="InterPro" id="IPR029787">
    <property type="entry name" value="Nucleotide_cyclase"/>
</dbReference>
<accession>A0A7V7FZM8</accession>
<feature type="domain" description="GGDEF" evidence="1">
    <location>
        <begin position="1"/>
        <end position="42"/>
    </location>
</feature>
<dbReference type="Proteomes" id="UP000486760">
    <property type="component" value="Unassembled WGS sequence"/>
</dbReference>
<evidence type="ECO:0000259" key="1">
    <source>
        <dbReference type="PROSITE" id="PS50887"/>
    </source>
</evidence>
<comment type="caution">
    <text evidence="2">The sequence shown here is derived from an EMBL/GenBank/DDBJ whole genome shotgun (WGS) entry which is preliminary data.</text>
</comment>
<dbReference type="InterPro" id="IPR043128">
    <property type="entry name" value="Rev_trsase/Diguanyl_cyclase"/>
</dbReference>
<dbReference type="SUPFAM" id="SSF55073">
    <property type="entry name" value="Nucleotide cyclase"/>
    <property type="match status" value="1"/>
</dbReference>